<dbReference type="PANTHER" id="PTHR42718:SF9">
    <property type="entry name" value="MAJOR FACILITATOR SUPERFAMILY MULTIDRUG TRANSPORTER MFSC"/>
    <property type="match status" value="1"/>
</dbReference>
<comment type="function">
    <text evidence="1">Resistance to tetracycline by an active tetracycline efflux. This is an energy-dependent process that decreases the accumulation of the antibiotic in whole cells. This protein functions as a metal-tetracycline/H(+) antiporter.</text>
</comment>
<keyword evidence="13" id="KW-1185">Reference proteome</keyword>
<feature type="transmembrane region" description="Helical" evidence="10">
    <location>
        <begin position="235"/>
        <end position="253"/>
    </location>
</feature>
<feature type="transmembrane region" description="Helical" evidence="10">
    <location>
        <begin position="368"/>
        <end position="391"/>
    </location>
</feature>
<dbReference type="CDD" id="cd17503">
    <property type="entry name" value="MFS_LmrB_MDR_like"/>
    <property type="match status" value="1"/>
</dbReference>
<dbReference type="InterPro" id="IPR020846">
    <property type="entry name" value="MFS_dom"/>
</dbReference>
<evidence type="ECO:0000256" key="2">
    <source>
        <dbReference type="ARBA" id="ARBA00004651"/>
    </source>
</evidence>
<dbReference type="AlphaFoldDB" id="A0A1G7EDA0"/>
<dbReference type="RefSeq" id="WP_092737348.1">
    <property type="nucleotide sequence ID" value="NZ_FNAS01000015.1"/>
</dbReference>
<feature type="transmembrane region" description="Helical" evidence="10">
    <location>
        <begin position="140"/>
        <end position="162"/>
    </location>
</feature>
<dbReference type="InterPro" id="IPR036259">
    <property type="entry name" value="MFS_trans_sf"/>
</dbReference>
<name>A0A1G7EDA0_9FLAO</name>
<dbReference type="InterPro" id="IPR001958">
    <property type="entry name" value="Tet-R_TetA/multi-R_MdtG-like"/>
</dbReference>
<keyword evidence="7 10" id="KW-0812">Transmembrane</keyword>
<dbReference type="GO" id="GO:0005886">
    <property type="term" value="C:plasma membrane"/>
    <property type="evidence" value="ECO:0007669"/>
    <property type="project" value="UniProtKB-SubCell"/>
</dbReference>
<keyword evidence="6" id="KW-1003">Cell membrane</keyword>
<reference evidence="12 13" key="1">
    <citation type="submission" date="2016-10" db="EMBL/GenBank/DDBJ databases">
        <authorList>
            <person name="de Groot N.N."/>
        </authorList>
    </citation>
    <scope>NUCLEOTIDE SEQUENCE [LARGE SCALE GENOMIC DNA]</scope>
    <source>
        <strain evidence="12 13">DSM 24015</strain>
    </source>
</reference>
<comment type="subcellular location">
    <subcellularLocation>
        <location evidence="2">Cell membrane</location>
        <topology evidence="2">Multi-pass membrane protein</topology>
    </subcellularLocation>
</comment>
<dbReference type="GO" id="GO:0022857">
    <property type="term" value="F:transmembrane transporter activity"/>
    <property type="evidence" value="ECO:0007669"/>
    <property type="project" value="InterPro"/>
</dbReference>
<dbReference type="InterPro" id="IPR011701">
    <property type="entry name" value="MFS"/>
</dbReference>
<feature type="transmembrane region" description="Helical" evidence="10">
    <location>
        <begin position="203"/>
        <end position="223"/>
    </location>
</feature>
<evidence type="ECO:0000256" key="4">
    <source>
        <dbReference type="ARBA" id="ARBA00008537"/>
    </source>
</evidence>
<evidence type="ECO:0000259" key="11">
    <source>
        <dbReference type="PROSITE" id="PS50850"/>
    </source>
</evidence>
<dbReference type="STRING" id="1071918.SAMN05421544_11531"/>
<evidence type="ECO:0000256" key="5">
    <source>
        <dbReference type="ARBA" id="ARBA00022448"/>
    </source>
</evidence>
<dbReference type="Gene3D" id="1.20.1720.10">
    <property type="entry name" value="Multidrug resistance protein D"/>
    <property type="match status" value="1"/>
</dbReference>
<feature type="transmembrane region" description="Helical" evidence="10">
    <location>
        <begin position="339"/>
        <end position="356"/>
    </location>
</feature>
<evidence type="ECO:0000256" key="10">
    <source>
        <dbReference type="SAM" id="Phobius"/>
    </source>
</evidence>
<dbReference type="InterPro" id="IPR004638">
    <property type="entry name" value="EmrB-like"/>
</dbReference>
<dbReference type="PRINTS" id="PR01035">
    <property type="entry name" value="TCRTETA"/>
</dbReference>
<evidence type="ECO:0000256" key="9">
    <source>
        <dbReference type="ARBA" id="ARBA00023136"/>
    </source>
</evidence>
<evidence type="ECO:0000256" key="8">
    <source>
        <dbReference type="ARBA" id="ARBA00022989"/>
    </source>
</evidence>
<dbReference type="OrthoDB" id="9807274at2"/>
<dbReference type="PROSITE" id="PS50850">
    <property type="entry name" value="MFS"/>
    <property type="match status" value="1"/>
</dbReference>
<accession>A0A1G7EDA0</accession>
<dbReference type="Proteomes" id="UP000198517">
    <property type="component" value="Unassembled WGS sequence"/>
</dbReference>
<evidence type="ECO:0000313" key="13">
    <source>
        <dbReference type="Proteomes" id="UP000198517"/>
    </source>
</evidence>
<sequence length="525" mass="58366">MLEESLIEYGYRRVVITITAILCALLEIVDSTIVNVALNDMKGNLSATLSEVGWVVTAYAIGNVIIVPMTSWLSQQFGRRNYFAASIIMFTVCSFLCGNSTNIWELVFFRLLQGMGGGALLVTSQTIITESYPVEKRGMAQAIYGLGVIVGPALGPPLGGYIVDNFSWAYIFYINIPIGILATIFTLKFVRSPKYSEKRQAKDVDWIGIILLAIFVGSLQFVLERGQEDDWFDSQTIIIFSAMAFLGFILFIWRELTFRYPIVELRVLRNGNLRIGTIMSFILGFGLYSSAFVIPLYTQNILGWSALQAGILMIPPAAATACMMPIIARLLSSGIKPQFLVALGFLLFFVYSFWGYKILTPDTAKDDFFWMLIVRGIGLSMLFIPITTLALSTLKGQEIGQGASFTGMMRQLGGSFGIAATTTFMARQNTEHQFFLVSHLDMNSLNVQQRIIGMKAAFMAKGMPANIATESSYKAIEYSVIKQAAVLSYMDVFLFLGIMFLICIPFILFIKERKGKKSVDISITH</sequence>
<evidence type="ECO:0000256" key="7">
    <source>
        <dbReference type="ARBA" id="ARBA00022692"/>
    </source>
</evidence>
<comment type="similarity">
    <text evidence="4">Belongs to the major facilitator superfamily. EmrB family.</text>
</comment>
<protein>
    <submittedName>
        <fullName evidence="12">MFS transporter, DHA2 family, multidrug resistance protein</fullName>
    </submittedName>
</protein>
<organism evidence="12 13">
    <name type="scientific">Riemerella columbipharyngis</name>
    <dbReference type="NCBI Taxonomy" id="1071918"/>
    <lineage>
        <taxon>Bacteria</taxon>
        <taxon>Pseudomonadati</taxon>
        <taxon>Bacteroidota</taxon>
        <taxon>Flavobacteriia</taxon>
        <taxon>Flavobacteriales</taxon>
        <taxon>Weeksellaceae</taxon>
        <taxon>Riemerella</taxon>
    </lineage>
</organism>
<dbReference type="PROSITE" id="PS00217">
    <property type="entry name" value="SUGAR_TRANSPORT_2"/>
    <property type="match status" value="1"/>
</dbReference>
<evidence type="ECO:0000256" key="6">
    <source>
        <dbReference type="ARBA" id="ARBA00022475"/>
    </source>
</evidence>
<feature type="transmembrane region" description="Helical" evidence="10">
    <location>
        <begin position="168"/>
        <end position="191"/>
    </location>
</feature>
<feature type="transmembrane region" description="Helical" evidence="10">
    <location>
        <begin position="14"/>
        <end position="34"/>
    </location>
</feature>
<feature type="transmembrane region" description="Helical" evidence="10">
    <location>
        <begin position="81"/>
        <end position="101"/>
    </location>
</feature>
<dbReference type="Pfam" id="PF07690">
    <property type="entry name" value="MFS_1"/>
    <property type="match status" value="1"/>
</dbReference>
<feature type="transmembrane region" description="Helical" evidence="10">
    <location>
        <begin position="492"/>
        <end position="510"/>
    </location>
</feature>
<feature type="transmembrane region" description="Helical" evidence="10">
    <location>
        <begin position="306"/>
        <end position="327"/>
    </location>
</feature>
<dbReference type="NCBIfam" id="TIGR00711">
    <property type="entry name" value="efflux_EmrB"/>
    <property type="match status" value="1"/>
</dbReference>
<evidence type="ECO:0000313" key="12">
    <source>
        <dbReference type="EMBL" id="SDE61629.1"/>
    </source>
</evidence>
<feature type="transmembrane region" description="Helical" evidence="10">
    <location>
        <begin position="273"/>
        <end position="294"/>
    </location>
</feature>
<keyword evidence="8 10" id="KW-1133">Transmembrane helix</keyword>
<dbReference type="PANTHER" id="PTHR42718">
    <property type="entry name" value="MAJOR FACILITATOR SUPERFAMILY MULTIDRUG TRANSPORTER MFSC"/>
    <property type="match status" value="1"/>
</dbReference>
<keyword evidence="9 10" id="KW-0472">Membrane</keyword>
<feature type="transmembrane region" description="Helical" evidence="10">
    <location>
        <begin position="54"/>
        <end position="74"/>
    </location>
</feature>
<evidence type="ECO:0000256" key="1">
    <source>
        <dbReference type="ARBA" id="ARBA00003279"/>
    </source>
</evidence>
<feature type="domain" description="Major facilitator superfamily (MFS) profile" evidence="11">
    <location>
        <begin position="16"/>
        <end position="515"/>
    </location>
</feature>
<dbReference type="Gene3D" id="1.20.1250.20">
    <property type="entry name" value="MFS general substrate transporter like domains"/>
    <property type="match status" value="1"/>
</dbReference>
<dbReference type="InterPro" id="IPR005829">
    <property type="entry name" value="Sugar_transporter_CS"/>
</dbReference>
<gene>
    <name evidence="12" type="ORF">SAMN05421544_11531</name>
</gene>
<evidence type="ECO:0000256" key="3">
    <source>
        <dbReference type="ARBA" id="ARBA00007520"/>
    </source>
</evidence>
<comment type="similarity">
    <text evidence="3">Belongs to the major facilitator superfamily. TCR/Tet family.</text>
</comment>
<dbReference type="SUPFAM" id="SSF103473">
    <property type="entry name" value="MFS general substrate transporter"/>
    <property type="match status" value="1"/>
</dbReference>
<dbReference type="EMBL" id="FNAS01000015">
    <property type="protein sequence ID" value="SDE61629.1"/>
    <property type="molecule type" value="Genomic_DNA"/>
</dbReference>
<proteinExistence type="inferred from homology"/>
<keyword evidence="5" id="KW-0813">Transport</keyword>